<feature type="region of interest" description="Disordered" evidence="1">
    <location>
        <begin position="44"/>
        <end position="65"/>
    </location>
</feature>
<feature type="region of interest" description="Disordered" evidence="1">
    <location>
        <begin position="81"/>
        <end position="266"/>
    </location>
</feature>
<accession>A0AAV8ZD41</accession>
<comment type="caution">
    <text evidence="2">The sequence shown here is derived from an EMBL/GenBank/DDBJ whole genome shotgun (WGS) entry which is preliminary data.</text>
</comment>
<keyword evidence="3" id="KW-1185">Reference proteome</keyword>
<feature type="compositionally biased region" description="Basic and acidic residues" evidence="1">
    <location>
        <begin position="44"/>
        <end position="59"/>
    </location>
</feature>
<evidence type="ECO:0000313" key="3">
    <source>
        <dbReference type="Proteomes" id="UP001162162"/>
    </source>
</evidence>
<evidence type="ECO:0000256" key="1">
    <source>
        <dbReference type="SAM" id="MobiDB-lite"/>
    </source>
</evidence>
<dbReference type="EMBL" id="JAPWTK010000004">
    <property type="protein sequence ID" value="KAJ8961863.1"/>
    <property type="molecule type" value="Genomic_DNA"/>
</dbReference>
<feature type="compositionally biased region" description="Polar residues" evidence="1">
    <location>
        <begin position="140"/>
        <end position="151"/>
    </location>
</feature>
<evidence type="ECO:0000313" key="2">
    <source>
        <dbReference type="EMBL" id="KAJ8961863.1"/>
    </source>
</evidence>
<feature type="compositionally biased region" description="Basic and acidic residues" evidence="1">
    <location>
        <begin position="123"/>
        <end position="139"/>
    </location>
</feature>
<name>A0AAV8ZD41_9CUCU</name>
<dbReference type="Proteomes" id="UP001162162">
    <property type="component" value="Unassembled WGS sequence"/>
</dbReference>
<feature type="compositionally biased region" description="Polar residues" evidence="1">
    <location>
        <begin position="107"/>
        <end position="116"/>
    </location>
</feature>
<feature type="compositionally biased region" description="Basic and acidic residues" evidence="1">
    <location>
        <begin position="212"/>
        <end position="246"/>
    </location>
</feature>
<feature type="compositionally biased region" description="Polar residues" evidence="1">
    <location>
        <begin position="159"/>
        <end position="176"/>
    </location>
</feature>
<dbReference type="AlphaFoldDB" id="A0AAV8ZD41"/>
<gene>
    <name evidence="2" type="ORF">NQ318_021481</name>
</gene>
<reference evidence="2" key="1">
    <citation type="journal article" date="2023" name="Insect Mol. Biol.">
        <title>Genome sequencing provides insights into the evolution of gene families encoding plant cell wall-degrading enzymes in longhorned beetles.</title>
        <authorList>
            <person name="Shin N.R."/>
            <person name="Okamura Y."/>
            <person name="Kirsch R."/>
            <person name="Pauchet Y."/>
        </authorList>
    </citation>
    <scope>NUCLEOTIDE SEQUENCE</scope>
    <source>
        <strain evidence="2">AMC_N1</strain>
    </source>
</reference>
<protein>
    <submittedName>
        <fullName evidence="2">Uncharacterized protein</fullName>
    </submittedName>
</protein>
<organism evidence="2 3">
    <name type="scientific">Aromia moschata</name>
    <dbReference type="NCBI Taxonomy" id="1265417"/>
    <lineage>
        <taxon>Eukaryota</taxon>
        <taxon>Metazoa</taxon>
        <taxon>Ecdysozoa</taxon>
        <taxon>Arthropoda</taxon>
        <taxon>Hexapoda</taxon>
        <taxon>Insecta</taxon>
        <taxon>Pterygota</taxon>
        <taxon>Neoptera</taxon>
        <taxon>Endopterygota</taxon>
        <taxon>Coleoptera</taxon>
        <taxon>Polyphaga</taxon>
        <taxon>Cucujiformia</taxon>
        <taxon>Chrysomeloidea</taxon>
        <taxon>Cerambycidae</taxon>
        <taxon>Cerambycinae</taxon>
        <taxon>Callichromatini</taxon>
        <taxon>Aromia</taxon>
    </lineage>
</organism>
<proteinExistence type="predicted"/>
<sequence length="296" mass="33319">MTRPQRNLKLTKKKGDEKNLMSVLELLELQARARAIRSQLALESKRKAELKENENKTIESDDDNEDAVIIESPKNIEILITSSESENEESRKNVSKIADCQTEENEQGSSSKQSVSGFEEEVLEYKEKGSEIVSEKKVGNESSSIKVSEGNSIEIETVNKGNNGTENAGEQSNDPSTSKDHSHSMSTPANPKQIIINEQIIISKPRTSDIQSKMDKEDVISKKRQLDEEEEGSLRNKRTDNDRELIDTQSNDEDYKTKTQTEESNSYLQDKVSCMEENEGIIINVDQSEIECIVSD</sequence>
<feature type="compositionally biased region" description="Low complexity" evidence="1">
    <location>
        <begin position="193"/>
        <end position="202"/>
    </location>
</feature>